<dbReference type="PROSITE" id="PS50109">
    <property type="entry name" value="HIS_KIN"/>
    <property type="match status" value="1"/>
</dbReference>
<comment type="caution">
    <text evidence="9">The sequence shown here is derived from an EMBL/GenBank/DDBJ whole genome shotgun (WGS) entry which is preliminary data.</text>
</comment>
<accession>A0A839YZJ9</accession>
<dbReference type="GO" id="GO:0000160">
    <property type="term" value="P:phosphorelay signal transduction system"/>
    <property type="evidence" value="ECO:0007669"/>
    <property type="project" value="UniProtKB-KW"/>
</dbReference>
<dbReference type="PANTHER" id="PTHR44936">
    <property type="entry name" value="SENSOR PROTEIN CREC"/>
    <property type="match status" value="1"/>
</dbReference>
<keyword evidence="7" id="KW-1133">Transmembrane helix</keyword>
<name>A0A839YZJ9_9SPHN</name>
<dbReference type="InterPro" id="IPR003594">
    <property type="entry name" value="HATPase_dom"/>
</dbReference>
<feature type="transmembrane region" description="Helical" evidence="7">
    <location>
        <begin position="66"/>
        <end position="83"/>
    </location>
</feature>
<feature type="transmembrane region" description="Helical" evidence="7">
    <location>
        <begin position="6"/>
        <end position="26"/>
    </location>
</feature>
<dbReference type="SMART" id="SM00387">
    <property type="entry name" value="HATPase_c"/>
    <property type="match status" value="1"/>
</dbReference>
<dbReference type="NCBIfam" id="TIGR02916">
    <property type="entry name" value="PEP_his_kin"/>
    <property type="match status" value="1"/>
</dbReference>
<evidence type="ECO:0000313" key="9">
    <source>
        <dbReference type="EMBL" id="MBB3763197.1"/>
    </source>
</evidence>
<keyword evidence="6" id="KW-0902">Two-component regulatory system</keyword>
<feature type="transmembrane region" description="Helical" evidence="7">
    <location>
        <begin position="127"/>
        <end position="149"/>
    </location>
</feature>
<evidence type="ECO:0000256" key="7">
    <source>
        <dbReference type="SAM" id="Phobius"/>
    </source>
</evidence>
<dbReference type="SUPFAM" id="SSF55874">
    <property type="entry name" value="ATPase domain of HSP90 chaperone/DNA topoisomerase II/histidine kinase"/>
    <property type="match status" value="1"/>
</dbReference>
<evidence type="ECO:0000256" key="6">
    <source>
        <dbReference type="ARBA" id="ARBA00023012"/>
    </source>
</evidence>
<keyword evidence="3" id="KW-0597">Phosphoprotein</keyword>
<dbReference type="Proteomes" id="UP000578569">
    <property type="component" value="Unassembled WGS sequence"/>
</dbReference>
<keyword evidence="7" id="KW-0472">Membrane</keyword>
<feature type="transmembrane region" description="Helical" evidence="7">
    <location>
        <begin position="95"/>
        <end position="115"/>
    </location>
</feature>
<keyword evidence="5 9" id="KW-0418">Kinase</keyword>
<feature type="transmembrane region" description="Helical" evidence="7">
    <location>
        <begin position="259"/>
        <end position="277"/>
    </location>
</feature>
<dbReference type="PANTHER" id="PTHR44936:SF9">
    <property type="entry name" value="SENSOR PROTEIN CREC"/>
    <property type="match status" value="1"/>
</dbReference>
<feature type="transmembrane region" description="Helical" evidence="7">
    <location>
        <begin position="161"/>
        <end position="180"/>
    </location>
</feature>
<feature type="domain" description="Histidine kinase" evidence="8">
    <location>
        <begin position="482"/>
        <end position="684"/>
    </location>
</feature>
<dbReference type="EC" id="2.7.13.3" evidence="2"/>
<reference evidence="9 10" key="1">
    <citation type="submission" date="2020-08" db="EMBL/GenBank/DDBJ databases">
        <title>Genomic Encyclopedia of Type Strains, Phase IV (KMG-IV): sequencing the most valuable type-strain genomes for metagenomic binning, comparative biology and taxonomic classification.</title>
        <authorList>
            <person name="Goeker M."/>
        </authorList>
    </citation>
    <scope>NUCLEOTIDE SEQUENCE [LARGE SCALE GENOMIC DNA]</scope>
    <source>
        <strain evidence="9 10">DSM 24194</strain>
    </source>
</reference>
<proteinExistence type="predicted"/>
<feature type="transmembrane region" description="Helical" evidence="7">
    <location>
        <begin position="38"/>
        <end position="60"/>
    </location>
</feature>
<dbReference type="GO" id="GO:0004673">
    <property type="term" value="F:protein histidine kinase activity"/>
    <property type="evidence" value="ECO:0007669"/>
    <property type="project" value="UniProtKB-EC"/>
</dbReference>
<dbReference type="Gene3D" id="3.30.565.10">
    <property type="entry name" value="Histidine kinase-like ATPase, C-terminal domain"/>
    <property type="match status" value="1"/>
</dbReference>
<sequence length="692" mass="74963">MGDFAIAFWSHALAATLFVGLAGWQLTRGVRSRGQQLLLAAFAMTALWAWLEAVLPMAHLTATAETARNLVWVMLLYNLALGADERERQHGVRLVFASVAAVLGLQMVVNILPLVTGNGGEAVTVTLTGTLLHMTAAAGALILVHNVYGQAAPASRPAIRYLVAALAAVWAYDLNLYTMAYFEREIAAGLSDWRGVAISLTVPLFASSARPGDQWRIRLSRAATFQSLSLIGISAYLASMAILATALRENAQSDWLGKVSVALLAALTMIAVFMLATPRFRAWAKVKIAKHFFEHRYDYRSEWLRFTATLGAEGASPMGERVIKAFADMTDSPGGLLLALDEQDQLSRVSAWNWPGALLPPAEAESKTGSDFWNSIAVEGRILELDGLRRGWGQPADLALPVPHWLLRQDEAWIGIPLQHNGLLVGLVILAAPDYRRALDWEDFDLMKTAGRQAASNLAEALGQEALAKAQRFEEFNRRFAFIMHDIKNLVSQLSLLSRNAEKHADNPDFRADMVATLKSSVGKMNDLLSRLSPQTASREGRAEATPLRDIIAFAIASKRRDHDVRLVGDASLWAIADPAGLEQAVGHLLQNAIDASPADKPVSVHVGQDGRGVRIVIADEGHGMDADFVRSRLFEPFASTKDGGFGIGAFEARSLIAAMGGRLSVDSAPGCGTRFTIHLAGADTAEKRKIA</sequence>
<dbReference type="InterPro" id="IPR014265">
    <property type="entry name" value="XrtA/PrsK"/>
</dbReference>
<evidence type="ECO:0000256" key="3">
    <source>
        <dbReference type="ARBA" id="ARBA00022553"/>
    </source>
</evidence>
<protein>
    <recommendedName>
        <fullName evidence="2">histidine kinase</fullName>
        <ecNumber evidence="2">2.7.13.3</ecNumber>
    </recommendedName>
</protein>
<dbReference type="AlphaFoldDB" id="A0A839YZJ9"/>
<comment type="catalytic activity">
    <reaction evidence="1">
        <text>ATP + protein L-histidine = ADP + protein N-phospho-L-histidine.</text>
        <dbReference type="EC" id="2.7.13.3"/>
    </reaction>
</comment>
<gene>
    <name evidence="9" type="ORF">FHS50_000220</name>
</gene>
<evidence type="ECO:0000256" key="2">
    <source>
        <dbReference type="ARBA" id="ARBA00012438"/>
    </source>
</evidence>
<feature type="transmembrane region" description="Helical" evidence="7">
    <location>
        <begin position="227"/>
        <end position="247"/>
    </location>
</feature>
<dbReference type="InterPro" id="IPR004358">
    <property type="entry name" value="Sig_transdc_His_kin-like_C"/>
</dbReference>
<dbReference type="InterPro" id="IPR036890">
    <property type="entry name" value="HATPase_C_sf"/>
</dbReference>
<dbReference type="InterPro" id="IPR050980">
    <property type="entry name" value="2C_sensor_his_kinase"/>
</dbReference>
<evidence type="ECO:0000313" key="10">
    <source>
        <dbReference type="Proteomes" id="UP000578569"/>
    </source>
</evidence>
<dbReference type="InterPro" id="IPR029016">
    <property type="entry name" value="GAF-like_dom_sf"/>
</dbReference>
<dbReference type="Gene3D" id="3.30.450.40">
    <property type="match status" value="1"/>
</dbReference>
<keyword evidence="10" id="KW-1185">Reference proteome</keyword>
<dbReference type="PRINTS" id="PR00344">
    <property type="entry name" value="BCTRLSENSOR"/>
</dbReference>
<evidence type="ECO:0000256" key="4">
    <source>
        <dbReference type="ARBA" id="ARBA00022679"/>
    </source>
</evidence>
<keyword evidence="4" id="KW-0808">Transferase</keyword>
<dbReference type="Pfam" id="PF02518">
    <property type="entry name" value="HATPase_c"/>
    <property type="match status" value="1"/>
</dbReference>
<dbReference type="RefSeq" id="WP_183932511.1">
    <property type="nucleotide sequence ID" value="NZ_JACICF010000001.1"/>
</dbReference>
<dbReference type="InterPro" id="IPR005467">
    <property type="entry name" value="His_kinase_dom"/>
</dbReference>
<dbReference type="SUPFAM" id="SSF55781">
    <property type="entry name" value="GAF domain-like"/>
    <property type="match status" value="1"/>
</dbReference>
<evidence type="ECO:0000256" key="1">
    <source>
        <dbReference type="ARBA" id="ARBA00000085"/>
    </source>
</evidence>
<keyword evidence="7" id="KW-0812">Transmembrane</keyword>
<dbReference type="EMBL" id="JACICF010000001">
    <property type="protein sequence ID" value="MBB3763197.1"/>
    <property type="molecule type" value="Genomic_DNA"/>
</dbReference>
<organism evidence="9 10">
    <name type="scientific">Sphingomicrobium lutaoense</name>
    <dbReference type="NCBI Taxonomy" id="515949"/>
    <lineage>
        <taxon>Bacteria</taxon>
        <taxon>Pseudomonadati</taxon>
        <taxon>Pseudomonadota</taxon>
        <taxon>Alphaproteobacteria</taxon>
        <taxon>Sphingomonadales</taxon>
        <taxon>Sphingomonadaceae</taxon>
        <taxon>Sphingomicrobium</taxon>
    </lineage>
</organism>
<evidence type="ECO:0000256" key="5">
    <source>
        <dbReference type="ARBA" id="ARBA00022777"/>
    </source>
</evidence>
<evidence type="ECO:0000259" key="8">
    <source>
        <dbReference type="PROSITE" id="PS50109"/>
    </source>
</evidence>